<dbReference type="CDD" id="cd00829">
    <property type="entry name" value="SCP-x_thiolase"/>
    <property type="match status" value="1"/>
</dbReference>
<dbReference type="Pfam" id="PF00108">
    <property type="entry name" value="Thiolase_N"/>
    <property type="match status" value="1"/>
</dbReference>
<dbReference type="InterPro" id="IPR020616">
    <property type="entry name" value="Thiolase_N"/>
</dbReference>
<dbReference type="PANTHER" id="PTHR42870:SF1">
    <property type="entry name" value="NON-SPECIFIC LIPID-TRANSFER PROTEIN-LIKE 2"/>
    <property type="match status" value="1"/>
</dbReference>
<dbReference type="Proteomes" id="UP000693952">
    <property type="component" value="Chromosome"/>
</dbReference>
<proteinExistence type="predicted"/>
<evidence type="ECO:0000313" key="4">
    <source>
        <dbReference type="Proteomes" id="UP000693952"/>
    </source>
</evidence>
<organism evidence="3 4">
    <name type="scientific">Pseudomonas sessilinigenes</name>
    <dbReference type="NCBI Taxonomy" id="658629"/>
    <lineage>
        <taxon>Bacteria</taxon>
        <taxon>Pseudomonadati</taxon>
        <taxon>Pseudomonadota</taxon>
        <taxon>Gammaproteobacteria</taxon>
        <taxon>Pseudomonadales</taxon>
        <taxon>Pseudomonadaceae</taxon>
        <taxon>Pseudomonas</taxon>
    </lineage>
</organism>
<feature type="domain" description="Thiolase N-terminal" evidence="1">
    <location>
        <begin position="5"/>
        <end position="209"/>
    </location>
</feature>
<feature type="domain" description="Thiolase C-terminal" evidence="2">
    <location>
        <begin position="274"/>
        <end position="398"/>
    </location>
</feature>
<protein>
    <submittedName>
        <fullName evidence="3">Thiolase family protein</fullName>
    </submittedName>
</protein>
<dbReference type="InterPro" id="IPR002155">
    <property type="entry name" value="Thiolase"/>
</dbReference>
<sequence>MEPIYIAGVAQTAFTRRPTASIKQMTIEALQDVLADAGADLRQIEAAFFSNGCQDVVEGQTNIAGQIALRAAGLDSIPIVNVENACASASTAVWLALQYLRSGAGDVALAIGVEKMTYGQESLDQRMMEAFRGGMDVHEVEATLQRMDQLGAPPPAGVALGHRTAFMDLYATMCRAHMKRFGSTQRQMAVIAAKNHGHSVHNPRAQFRKAFTVEEVLAGRPLSYPLTVPMCSPFADGAAAAILCTERGAARLGLGRSRVKVRAYELVSGKERAWEDFQQSGGARAARRAYEVAGVGPGDIDVAEVHDATAFGELYVAEQLGFCAFGEGGILAESGATTLGGRIPINPSGGLESRGHPIGATGLAQVFELTQQLRGQCGPRQVTGARLALQENGGGFLGIEEGVAVVSILERVGD</sequence>
<dbReference type="RefSeq" id="WP_124347588.1">
    <property type="nucleotide sequence ID" value="NZ_CP027706.1"/>
</dbReference>
<evidence type="ECO:0000259" key="1">
    <source>
        <dbReference type="Pfam" id="PF00108"/>
    </source>
</evidence>
<dbReference type="InterPro" id="IPR016039">
    <property type="entry name" value="Thiolase-like"/>
</dbReference>
<dbReference type="SUPFAM" id="SSF53901">
    <property type="entry name" value="Thiolase-like"/>
    <property type="match status" value="2"/>
</dbReference>
<dbReference type="PIRSF" id="PIRSF000429">
    <property type="entry name" value="Ac-CoA_Ac_transf"/>
    <property type="match status" value="1"/>
</dbReference>
<dbReference type="EMBL" id="CP077074">
    <property type="protein sequence ID" value="QXH39445.1"/>
    <property type="molecule type" value="Genomic_DNA"/>
</dbReference>
<name>A0ABX8MPG8_9PSED</name>
<accession>A0ABX8MPG8</accession>
<keyword evidence="4" id="KW-1185">Reference proteome</keyword>
<dbReference type="PANTHER" id="PTHR42870">
    <property type="entry name" value="ACETYL-COA C-ACETYLTRANSFERASE"/>
    <property type="match status" value="1"/>
</dbReference>
<dbReference type="InterPro" id="IPR055140">
    <property type="entry name" value="Thiolase_C_2"/>
</dbReference>
<gene>
    <name evidence="3" type="ORF">KSS89_24970</name>
</gene>
<dbReference type="Gene3D" id="3.40.47.10">
    <property type="match status" value="1"/>
</dbReference>
<evidence type="ECO:0000313" key="3">
    <source>
        <dbReference type="EMBL" id="QXH39445.1"/>
    </source>
</evidence>
<evidence type="ECO:0000259" key="2">
    <source>
        <dbReference type="Pfam" id="PF22691"/>
    </source>
</evidence>
<dbReference type="Pfam" id="PF22691">
    <property type="entry name" value="Thiolase_C_1"/>
    <property type="match status" value="1"/>
</dbReference>
<reference evidence="3" key="1">
    <citation type="submission" date="2021-06" db="EMBL/GenBank/DDBJ databases">
        <title>Updating the genus Pseudomonas: Description of 43 new species and partition of the Pseudomonas putida group.</title>
        <authorList>
            <person name="Girard L."/>
            <person name="Lood C."/>
            <person name="Vandamme P."/>
            <person name="Rokni-Zadeh H."/>
            <person name="van Noort V."/>
            <person name="Hofte M."/>
            <person name="Lavigne R."/>
            <person name="De Mot R."/>
        </authorList>
    </citation>
    <scope>NUCLEOTIDE SEQUENCE</scope>
    <source>
        <strain evidence="3">CMR12a</strain>
    </source>
</reference>